<dbReference type="PROSITE" id="PS51318">
    <property type="entry name" value="TAT"/>
    <property type="match status" value="1"/>
</dbReference>
<feature type="chain" id="PRO_5017041564" evidence="1">
    <location>
        <begin position="31"/>
        <end position="182"/>
    </location>
</feature>
<dbReference type="EMBL" id="QEIN01000056">
    <property type="protein sequence ID" value="RCV59696.1"/>
    <property type="molecule type" value="Genomic_DNA"/>
</dbReference>
<gene>
    <name evidence="2" type="ORF">DEF24_09035</name>
</gene>
<feature type="signal peptide" evidence="1">
    <location>
        <begin position="1"/>
        <end position="30"/>
    </location>
</feature>
<comment type="caution">
    <text evidence="2">The sequence shown here is derived from an EMBL/GenBank/DDBJ whole genome shotgun (WGS) entry which is preliminary data.</text>
</comment>
<dbReference type="InterPro" id="IPR006311">
    <property type="entry name" value="TAT_signal"/>
</dbReference>
<dbReference type="Proteomes" id="UP000253318">
    <property type="component" value="Unassembled WGS sequence"/>
</dbReference>
<protein>
    <submittedName>
        <fullName evidence="2">Uncharacterized protein</fullName>
    </submittedName>
</protein>
<sequence>MHLRRSALRSATATLTTLLLGLTLVSASHADETTSAGESTSTGLGTSVASTSAWDGATIEVNALDRSTTGEYTQLVWTLHNESDTRIRLQDFGNRTYLYPGSTLGSGLVLIDEEHGIRYHPYIDADQDCLCAGSDYVPSKFQLTTHPGTQNTYWASYQLSEDTDTVTVEIPGFLPIADVPVG</sequence>
<proteinExistence type="predicted"/>
<keyword evidence="3" id="KW-1185">Reference proteome</keyword>
<accession>A0A368T713</accession>
<evidence type="ECO:0000256" key="1">
    <source>
        <dbReference type="SAM" id="SignalP"/>
    </source>
</evidence>
<reference evidence="2 3" key="1">
    <citation type="submission" date="2018-04" db="EMBL/GenBank/DDBJ databases">
        <title>Novel actinobacteria from marine sediment.</title>
        <authorList>
            <person name="Ng Z.Y."/>
            <person name="Tan G.Y.A."/>
        </authorList>
    </citation>
    <scope>NUCLEOTIDE SEQUENCE [LARGE SCALE GENOMIC DNA]</scope>
    <source>
        <strain evidence="2 3">TPS81</strain>
    </source>
</reference>
<evidence type="ECO:0000313" key="3">
    <source>
        <dbReference type="Proteomes" id="UP000253318"/>
    </source>
</evidence>
<dbReference type="AlphaFoldDB" id="A0A368T713"/>
<keyword evidence="1" id="KW-0732">Signal</keyword>
<name>A0A368T713_9ACTN</name>
<evidence type="ECO:0000313" key="2">
    <source>
        <dbReference type="EMBL" id="RCV59696.1"/>
    </source>
</evidence>
<organism evidence="2 3">
    <name type="scientific">Marinitenerispora sediminis</name>
    <dbReference type="NCBI Taxonomy" id="1931232"/>
    <lineage>
        <taxon>Bacteria</taxon>
        <taxon>Bacillati</taxon>
        <taxon>Actinomycetota</taxon>
        <taxon>Actinomycetes</taxon>
        <taxon>Streptosporangiales</taxon>
        <taxon>Nocardiopsidaceae</taxon>
        <taxon>Marinitenerispora</taxon>
    </lineage>
</organism>